<name>J9GBR9_9ZZZZ</name>
<dbReference type="InterPro" id="IPR020094">
    <property type="entry name" value="TruA/RsuA/RluB/E/F_N"/>
</dbReference>
<gene>
    <name evidence="4" type="ORF">EVA_15034</name>
</gene>
<feature type="domain" description="Pseudouridine synthase I TruA alpha/beta" evidence="3">
    <location>
        <begin position="7"/>
        <end position="103"/>
    </location>
</feature>
<dbReference type="PANTHER" id="PTHR11142">
    <property type="entry name" value="PSEUDOURIDYLATE SYNTHASE"/>
    <property type="match status" value="1"/>
</dbReference>
<evidence type="ECO:0000256" key="2">
    <source>
        <dbReference type="ARBA" id="ARBA00023235"/>
    </source>
</evidence>
<dbReference type="FunFam" id="3.30.70.580:FF:000001">
    <property type="entry name" value="tRNA pseudouridine synthase A"/>
    <property type="match status" value="1"/>
</dbReference>
<keyword evidence="2" id="KW-0413">Isomerase</keyword>
<dbReference type="GO" id="GO:0009982">
    <property type="term" value="F:pseudouridine synthase activity"/>
    <property type="evidence" value="ECO:0007669"/>
    <property type="project" value="InterPro"/>
</dbReference>
<proteinExistence type="predicted"/>
<protein>
    <submittedName>
        <fullName evidence="4">tRNA pseudouridine synthase A</fullName>
    </submittedName>
</protein>
<dbReference type="GO" id="GO:0031119">
    <property type="term" value="P:tRNA pseudouridine synthesis"/>
    <property type="evidence" value="ECO:0007669"/>
    <property type="project" value="TreeGrafter"/>
</dbReference>
<dbReference type="AlphaFoldDB" id="J9GBR9"/>
<evidence type="ECO:0000259" key="3">
    <source>
        <dbReference type="Pfam" id="PF01416"/>
    </source>
</evidence>
<dbReference type="PANTHER" id="PTHR11142:SF0">
    <property type="entry name" value="TRNA PSEUDOURIDINE SYNTHASE-LIKE 1"/>
    <property type="match status" value="1"/>
</dbReference>
<sequence length="114" mass="12517">MRTIKLVVAYDGNSYHGFQKQKNVVAVQNVIEEALSKICGEAVATAGSGRTDAGVHAWAQTITFETNGRIPCANMIRALSSLLPADIVAISAEEMEAGFHARFSAKWKRYQYRI</sequence>
<evidence type="ECO:0000256" key="1">
    <source>
        <dbReference type="ARBA" id="ARBA00022694"/>
    </source>
</evidence>
<dbReference type="InterPro" id="IPR020097">
    <property type="entry name" value="PsdUridine_synth_TruA_a/b_dom"/>
</dbReference>
<dbReference type="SUPFAM" id="SSF55120">
    <property type="entry name" value="Pseudouridine synthase"/>
    <property type="match status" value="1"/>
</dbReference>
<dbReference type="Gene3D" id="3.30.70.580">
    <property type="entry name" value="Pseudouridine synthase I, catalytic domain, N-terminal subdomain"/>
    <property type="match status" value="1"/>
</dbReference>
<reference evidence="4" key="1">
    <citation type="journal article" date="2012" name="PLoS ONE">
        <title>Gene sets for utilization of primary and secondary nutrition supplies in the distal gut of endangered iberian lynx.</title>
        <authorList>
            <person name="Alcaide M."/>
            <person name="Messina E."/>
            <person name="Richter M."/>
            <person name="Bargiela R."/>
            <person name="Peplies J."/>
            <person name="Huws S.A."/>
            <person name="Newbold C.J."/>
            <person name="Golyshin P.N."/>
            <person name="Simon M.A."/>
            <person name="Lopez G."/>
            <person name="Yakimov M.M."/>
            <person name="Ferrer M."/>
        </authorList>
    </citation>
    <scope>NUCLEOTIDE SEQUENCE</scope>
</reference>
<evidence type="ECO:0000313" key="4">
    <source>
        <dbReference type="EMBL" id="EJW96859.1"/>
    </source>
</evidence>
<dbReference type="Pfam" id="PF01416">
    <property type="entry name" value="PseudoU_synth_1"/>
    <property type="match status" value="1"/>
</dbReference>
<keyword evidence="1" id="KW-0819">tRNA processing</keyword>
<dbReference type="GO" id="GO:0003723">
    <property type="term" value="F:RNA binding"/>
    <property type="evidence" value="ECO:0007669"/>
    <property type="project" value="InterPro"/>
</dbReference>
<comment type="caution">
    <text evidence="4">The sequence shown here is derived from an EMBL/GenBank/DDBJ whole genome shotgun (WGS) entry which is preliminary data.</text>
</comment>
<organism evidence="4">
    <name type="scientific">gut metagenome</name>
    <dbReference type="NCBI Taxonomy" id="749906"/>
    <lineage>
        <taxon>unclassified sequences</taxon>
        <taxon>metagenomes</taxon>
        <taxon>organismal metagenomes</taxon>
    </lineage>
</organism>
<accession>J9GBR9</accession>
<dbReference type="InterPro" id="IPR001406">
    <property type="entry name" value="PsdUridine_synth_TruA"/>
</dbReference>
<feature type="non-terminal residue" evidence="4">
    <location>
        <position position="114"/>
    </location>
</feature>
<dbReference type="InterPro" id="IPR020103">
    <property type="entry name" value="PsdUridine_synth_cat_dom_sf"/>
</dbReference>
<dbReference type="EMBL" id="AMCI01005063">
    <property type="protein sequence ID" value="EJW96859.1"/>
    <property type="molecule type" value="Genomic_DNA"/>
</dbReference>